<evidence type="ECO:0000256" key="7">
    <source>
        <dbReference type="ARBA" id="ARBA00023033"/>
    </source>
</evidence>
<keyword evidence="4" id="KW-0285">Flavoprotein</keyword>
<dbReference type="Pfam" id="PF01494">
    <property type="entry name" value="FAD_binding_3"/>
    <property type="match status" value="1"/>
</dbReference>
<keyword evidence="6" id="KW-0560">Oxidoreductase</keyword>
<dbReference type="InterPro" id="IPR051205">
    <property type="entry name" value="UbiH/COQ6_monooxygenase"/>
</dbReference>
<proteinExistence type="inferred from homology"/>
<dbReference type="GO" id="GO:0006744">
    <property type="term" value="P:ubiquinone biosynthetic process"/>
    <property type="evidence" value="ECO:0007669"/>
    <property type="project" value="UniProtKB-UniPathway"/>
</dbReference>
<evidence type="ECO:0000256" key="3">
    <source>
        <dbReference type="ARBA" id="ARBA00005349"/>
    </source>
</evidence>
<dbReference type="OrthoDB" id="9769565at2"/>
<dbReference type="InterPro" id="IPR036188">
    <property type="entry name" value="FAD/NAD-bd_sf"/>
</dbReference>
<dbReference type="EMBL" id="FNFX01000002">
    <property type="protein sequence ID" value="SDK40099.1"/>
    <property type="molecule type" value="Genomic_DNA"/>
</dbReference>
<dbReference type="AlphaFoldDB" id="A0A1G9BKP7"/>
<dbReference type="GO" id="GO:0004497">
    <property type="term" value="F:monooxygenase activity"/>
    <property type="evidence" value="ECO:0007669"/>
    <property type="project" value="UniProtKB-KW"/>
</dbReference>
<dbReference type="PANTHER" id="PTHR43876:SF7">
    <property type="entry name" value="UBIQUINONE BIOSYNTHESIS MONOOXYGENASE COQ6, MITOCHONDRIAL"/>
    <property type="match status" value="1"/>
</dbReference>
<dbReference type="Proteomes" id="UP000198629">
    <property type="component" value="Unassembled WGS sequence"/>
</dbReference>
<dbReference type="SUPFAM" id="SSF51905">
    <property type="entry name" value="FAD/NAD(P)-binding domain"/>
    <property type="match status" value="1"/>
</dbReference>
<keyword evidence="10" id="KW-1185">Reference proteome</keyword>
<dbReference type="RefSeq" id="WP_091471245.1">
    <property type="nucleotide sequence ID" value="NZ_FNFX01000002.1"/>
</dbReference>
<dbReference type="UniPathway" id="UPA00232"/>
<dbReference type="Gene3D" id="3.50.50.60">
    <property type="entry name" value="FAD/NAD(P)-binding domain"/>
    <property type="match status" value="2"/>
</dbReference>
<organism evidence="9 10">
    <name type="scientific">Methylophilus rhizosphaerae</name>
    <dbReference type="NCBI Taxonomy" id="492660"/>
    <lineage>
        <taxon>Bacteria</taxon>
        <taxon>Pseudomonadati</taxon>
        <taxon>Pseudomonadota</taxon>
        <taxon>Betaproteobacteria</taxon>
        <taxon>Nitrosomonadales</taxon>
        <taxon>Methylophilaceae</taxon>
        <taxon>Methylophilus</taxon>
    </lineage>
</organism>
<dbReference type="PRINTS" id="PR00420">
    <property type="entry name" value="RNGMNOXGNASE"/>
</dbReference>
<evidence type="ECO:0000256" key="6">
    <source>
        <dbReference type="ARBA" id="ARBA00023002"/>
    </source>
</evidence>
<dbReference type="Gene3D" id="3.30.9.10">
    <property type="entry name" value="D-Amino Acid Oxidase, subunit A, domain 2"/>
    <property type="match status" value="1"/>
</dbReference>
<evidence type="ECO:0000313" key="9">
    <source>
        <dbReference type="EMBL" id="SDK40099.1"/>
    </source>
</evidence>
<dbReference type="GO" id="GO:0071949">
    <property type="term" value="F:FAD binding"/>
    <property type="evidence" value="ECO:0007669"/>
    <property type="project" value="InterPro"/>
</dbReference>
<evidence type="ECO:0000256" key="5">
    <source>
        <dbReference type="ARBA" id="ARBA00022827"/>
    </source>
</evidence>
<dbReference type="InterPro" id="IPR010971">
    <property type="entry name" value="UbiH/COQ6"/>
</dbReference>
<evidence type="ECO:0000256" key="4">
    <source>
        <dbReference type="ARBA" id="ARBA00022630"/>
    </source>
</evidence>
<dbReference type="STRING" id="492660.SAMN05192566_1222"/>
<dbReference type="PANTHER" id="PTHR43876">
    <property type="entry name" value="UBIQUINONE BIOSYNTHESIS MONOOXYGENASE COQ6, MITOCHONDRIAL"/>
    <property type="match status" value="1"/>
</dbReference>
<comment type="cofactor">
    <cofactor evidence="1">
        <name>FAD</name>
        <dbReference type="ChEBI" id="CHEBI:57692"/>
    </cofactor>
</comment>
<feature type="domain" description="FAD-binding" evidence="8">
    <location>
        <begin position="11"/>
        <end position="340"/>
    </location>
</feature>
<comment type="similarity">
    <text evidence="3">Belongs to the UbiH/COQ6 family.</text>
</comment>
<evidence type="ECO:0000256" key="2">
    <source>
        <dbReference type="ARBA" id="ARBA00004749"/>
    </source>
</evidence>
<evidence type="ECO:0000259" key="8">
    <source>
        <dbReference type="Pfam" id="PF01494"/>
    </source>
</evidence>
<comment type="pathway">
    <text evidence="2">Cofactor biosynthesis; ubiquinone biosynthesis.</text>
</comment>
<keyword evidence="5" id="KW-0274">FAD</keyword>
<dbReference type="InterPro" id="IPR002938">
    <property type="entry name" value="FAD-bd"/>
</dbReference>
<keyword evidence="7" id="KW-0503">Monooxygenase</keyword>
<evidence type="ECO:0000256" key="1">
    <source>
        <dbReference type="ARBA" id="ARBA00001974"/>
    </source>
</evidence>
<dbReference type="GO" id="GO:0016705">
    <property type="term" value="F:oxidoreductase activity, acting on paired donors, with incorporation or reduction of molecular oxygen"/>
    <property type="evidence" value="ECO:0007669"/>
    <property type="project" value="InterPro"/>
</dbReference>
<dbReference type="PROSITE" id="PS01304">
    <property type="entry name" value="UBIH"/>
    <property type="match status" value="1"/>
</dbReference>
<name>A0A1G9BKP7_9PROT</name>
<protein>
    <submittedName>
        <fullName evidence="9">2-octaprenyl-6-methoxyphenol hydroxylase</fullName>
    </submittedName>
</protein>
<accession>A0A1G9BKP7</accession>
<sequence length="392" mass="41927">MAVKQAIDHPVVIGGGPVGLVLALSLEQSGIPVTVLEAQQAGAMYGDGRALALSYGTRQVLESLSVWPRLAPAVTAIETIHVSQQKGFGRTLLKATEHDLPALGYVVSYGALMKALDAQLAQTPQGLEIRYQVPVQQLNVNAKEAEITCQASGEHDDVLTAPLAIVADGGRSLEAIPGLVRETKHYGHDALVGLVQTEQPHRNIAYERFTPHGPMALLPNGSQFSLVWTGKQAYIDEIAALDEAAFLQALHQAFGDRVGKFLHIGKRARFPLKLSKLSQTFPAHCVVIGNAAQTMHPVAGQGFNVGIRDAVALANNIAATPAAEWGAAHRLAKYHQLRARDTGRGLMFTDFLVNVFSNDLMGMGLLRGAGLGALGMLPTVRRYLVNKMSYGS</sequence>
<reference evidence="10" key="1">
    <citation type="submission" date="2016-10" db="EMBL/GenBank/DDBJ databases">
        <authorList>
            <person name="Varghese N."/>
            <person name="Submissions S."/>
        </authorList>
    </citation>
    <scope>NUCLEOTIDE SEQUENCE [LARGE SCALE GENOMIC DNA]</scope>
    <source>
        <strain evidence="10">CBMB127</strain>
    </source>
</reference>
<dbReference type="NCBIfam" id="TIGR01988">
    <property type="entry name" value="Ubi-OHases"/>
    <property type="match status" value="1"/>
</dbReference>
<gene>
    <name evidence="9" type="ORF">SAMN05192566_1222</name>
</gene>
<dbReference type="InterPro" id="IPR018168">
    <property type="entry name" value="Ubi_Hdrlase_CS"/>
</dbReference>
<evidence type="ECO:0000313" key="10">
    <source>
        <dbReference type="Proteomes" id="UP000198629"/>
    </source>
</evidence>